<dbReference type="EMBL" id="MPDP01000165">
    <property type="protein sequence ID" value="KAK1474158.1"/>
    <property type="molecule type" value="Genomic_DNA"/>
</dbReference>
<sequence length="39" mass="4301">MLAAELQQTADQEKPKQQPKQNAMPSTSNTLMDLIICIA</sequence>
<accession>A0AAI9V9C9</accession>
<feature type="compositionally biased region" description="Polar residues" evidence="1">
    <location>
        <begin position="1"/>
        <end position="10"/>
    </location>
</feature>
<feature type="non-terminal residue" evidence="2">
    <location>
        <position position="39"/>
    </location>
</feature>
<feature type="compositionally biased region" description="Polar residues" evidence="1">
    <location>
        <begin position="18"/>
        <end position="28"/>
    </location>
</feature>
<gene>
    <name evidence="2" type="ORF">CCUS01_17100</name>
</gene>
<feature type="region of interest" description="Disordered" evidence="1">
    <location>
        <begin position="1"/>
        <end position="28"/>
    </location>
</feature>
<reference evidence="2" key="1">
    <citation type="submission" date="2016-11" db="EMBL/GenBank/DDBJ databases">
        <title>The genome sequence of Colletotrichum cuscutae.</title>
        <authorList>
            <person name="Baroncelli R."/>
        </authorList>
    </citation>
    <scope>NUCLEOTIDE SEQUENCE</scope>
    <source>
        <strain evidence="2">IMI 304802</strain>
    </source>
</reference>
<evidence type="ECO:0000256" key="1">
    <source>
        <dbReference type="SAM" id="MobiDB-lite"/>
    </source>
</evidence>
<organism evidence="2 3">
    <name type="scientific">Colletotrichum cuscutae</name>
    <dbReference type="NCBI Taxonomy" id="1209917"/>
    <lineage>
        <taxon>Eukaryota</taxon>
        <taxon>Fungi</taxon>
        <taxon>Dikarya</taxon>
        <taxon>Ascomycota</taxon>
        <taxon>Pezizomycotina</taxon>
        <taxon>Sordariomycetes</taxon>
        <taxon>Hypocreomycetidae</taxon>
        <taxon>Glomerellales</taxon>
        <taxon>Glomerellaceae</taxon>
        <taxon>Colletotrichum</taxon>
        <taxon>Colletotrichum acutatum species complex</taxon>
    </lineage>
</organism>
<keyword evidence="3" id="KW-1185">Reference proteome</keyword>
<name>A0AAI9V9C9_9PEZI</name>
<evidence type="ECO:0000313" key="3">
    <source>
        <dbReference type="Proteomes" id="UP001239213"/>
    </source>
</evidence>
<proteinExistence type="predicted"/>
<protein>
    <submittedName>
        <fullName evidence="2">Uncharacterized protein</fullName>
    </submittedName>
</protein>
<comment type="caution">
    <text evidence="2">The sequence shown here is derived from an EMBL/GenBank/DDBJ whole genome shotgun (WGS) entry which is preliminary data.</text>
</comment>
<evidence type="ECO:0000313" key="2">
    <source>
        <dbReference type="EMBL" id="KAK1474158.1"/>
    </source>
</evidence>
<dbReference type="Proteomes" id="UP001239213">
    <property type="component" value="Unassembled WGS sequence"/>
</dbReference>
<dbReference type="AlphaFoldDB" id="A0AAI9V9C9"/>